<accession>A0A1Y1IPD6</accession>
<evidence type="ECO:0000256" key="2">
    <source>
        <dbReference type="ARBA" id="ARBA00022603"/>
    </source>
</evidence>
<feature type="compositionally biased region" description="Polar residues" evidence="5">
    <location>
        <begin position="255"/>
        <end position="264"/>
    </location>
</feature>
<keyword evidence="4" id="KW-0949">S-adenosyl-L-methionine</keyword>
<evidence type="ECO:0000313" key="8">
    <source>
        <dbReference type="Proteomes" id="UP000054558"/>
    </source>
</evidence>
<dbReference type="InterPro" id="IPR029026">
    <property type="entry name" value="tRNA_m1G_MTases_N"/>
</dbReference>
<dbReference type="Gene3D" id="1.10.8.590">
    <property type="match status" value="1"/>
</dbReference>
<organism evidence="7 8">
    <name type="scientific">Klebsormidium nitens</name>
    <name type="common">Green alga</name>
    <name type="synonym">Ulothrix nitens</name>
    <dbReference type="NCBI Taxonomy" id="105231"/>
    <lineage>
        <taxon>Eukaryota</taxon>
        <taxon>Viridiplantae</taxon>
        <taxon>Streptophyta</taxon>
        <taxon>Klebsormidiophyceae</taxon>
        <taxon>Klebsormidiales</taxon>
        <taxon>Klebsormidiaceae</taxon>
        <taxon>Klebsormidium</taxon>
    </lineage>
</organism>
<sequence>MLPLELWRPTQIGVETRMKAFPKFGSFLEKLLITKERRMACHAVSILEEATTAPTLAAALAGVTRAVATTARQRAPPAPPLEILKSRTVGGGLDWLLENDAGCSAMIFGREDSGLTNDELSFAQRTLMIPSSPAYSSLNLSHAVAVVCYELSQQARSHRAPERVPRVPDDVSTSSVLDDDVSESRARSATGPQHLHEESGMFTPDFKNGPGLEPEPSLGVQDLADKSTSTLAGESGFADPPEASTIEEREKLYRQESQSGQSEENAWEERGDSEADFLQSRQLEREGLVESPDGLGRPGWRKTRRLDRALRRTDVADGADVEGALKQAEDLLTKMGFLKGDTRNAKVPKLRQLLVRASPTNSEVALLRAIIRRMDWHVTKAQENDHQ</sequence>
<dbReference type="Proteomes" id="UP000054558">
    <property type="component" value="Unassembled WGS sequence"/>
</dbReference>
<dbReference type="InterPro" id="IPR029028">
    <property type="entry name" value="Alpha/beta_knot_MTases"/>
</dbReference>
<evidence type="ECO:0000256" key="4">
    <source>
        <dbReference type="ARBA" id="ARBA00022691"/>
    </source>
</evidence>
<dbReference type="OrthoDB" id="241340at2759"/>
<dbReference type="InterPro" id="IPR004384">
    <property type="entry name" value="RNA_MeTrfase_TrmJ/LasT"/>
</dbReference>
<dbReference type="GO" id="GO:0002128">
    <property type="term" value="P:tRNA nucleoside ribose methylation"/>
    <property type="evidence" value="ECO:0000318"/>
    <property type="project" value="GO_Central"/>
</dbReference>
<reference evidence="7 8" key="1">
    <citation type="journal article" date="2014" name="Nat. Commun.">
        <title>Klebsormidium flaccidum genome reveals primary factors for plant terrestrial adaptation.</title>
        <authorList>
            <person name="Hori K."/>
            <person name="Maruyama F."/>
            <person name="Fujisawa T."/>
            <person name="Togashi T."/>
            <person name="Yamamoto N."/>
            <person name="Seo M."/>
            <person name="Sato S."/>
            <person name="Yamada T."/>
            <person name="Mori H."/>
            <person name="Tajima N."/>
            <person name="Moriyama T."/>
            <person name="Ikeuchi M."/>
            <person name="Watanabe M."/>
            <person name="Wada H."/>
            <person name="Kobayashi K."/>
            <person name="Saito M."/>
            <person name="Masuda T."/>
            <person name="Sasaki-Sekimoto Y."/>
            <person name="Mashiguchi K."/>
            <person name="Awai K."/>
            <person name="Shimojima M."/>
            <person name="Masuda S."/>
            <person name="Iwai M."/>
            <person name="Nobusawa T."/>
            <person name="Narise T."/>
            <person name="Kondo S."/>
            <person name="Saito H."/>
            <person name="Sato R."/>
            <person name="Murakawa M."/>
            <person name="Ihara Y."/>
            <person name="Oshima-Yamada Y."/>
            <person name="Ohtaka K."/>
            <person name="Satoh M."/>
            <person name="Sonobe K."/>
            <person name="Ishii M."/>
            <person name="Ohtani R."/>
            <person name="Kanamori-Sato M."/>
            <person name="Honoki R."/>
            <person name="Miyazaki D."/>
            <person name="Mochizuki H."/>
            <person name="Umetsu J."/>
            <person name="Higashi K."/>
            <person name="Shibata D."/>
            <person name="Kamiya Y."/>
            <person name="Sato N."/>
            <person name="Nakamura Y."/>
            <person name="Tabata S."/>
            <person name="Ida S."/>
            <person name="Kurokawa K."/>
            <person name="Ohta H."/>
        </authorList>
    </citation>
    <scope>NUCLEOTIDE SEQUENCE [LARGE SCALE GENOMIC DNA]</scope>
    <source>
        <strain evidence="7 8">NIES-2285</strain>
    </source>
</reference>
<evidence type="ECO:0000259" key="6">
    <source>
        <dbReference type="Pfam" id="PF00588"/>
    </source>
</evidence>
<keyword evidence="2" id="KW-0489">Methyltransferase</keyword>
<evidence type="ECO:0000256" key="1">
    <source>
        <dbReference type="ARBA" id="ARBA00007228"/>
    </source>
</evidence>
<evidence type="ECO:0000256" key="5">
    <source>
        <dbReference type="SAM" id="MobiDB-lite"/>
    </source>
</evidence>
<keyword evidence="3" id="KW-0808">Transferase</keyword>
<evidence type="ECO:0000256" key="3">
    <source>
        <dbReference type="ARBA" id="ARBA00022679"/>
    </source>
</evidence>
<comment type="similarity">
    <text evidence="1">Belongs to the class IV-like SAM-binding methyltransferase superfamily. RNA methyltransferase TrmH family.</text>
</comment>
<feature type="region of interest" description="Disordered" evidence="5">
    <location>
        <begin position="155"/>
        <end position="220"/>
    </location>
</feature>
<feature type="compositionally biased region" description="Basic and acidic residues" evidence="5">
    <location>
        <begin position="159"/>
        <end position="169"/>
    </location>
</feature>
<name>A0A1Y1IPD6_KLENI</name>
<dbReference type="SUPFAM" id="SSF75217">
    <property type="entry name" value="alpha/beta knot"/>
    <property type="match status" value="1"/>
</dbReference>
<feature type="domain" description="tRNA/rRNA methyltransferase SpoU type" evidence="6">
    <location>
        <begin position="35"/>
        <end position="149"/>
    </location>
</feature>
<dbReference type="EMBL" id="DF237534">
    <property type="protein sequence ID" value="GAQ89978.1"/>
    <property type="molecule type" value="Genomic_DNA"/>
</dbReference>
<dbReference type="PANTHER" id="PTHR42786:SF7">
    <property type="entry name" value="TRNA_RRNA METHYLTRANSFERASE SPOU TYPE DOMAIN-CONTAINING PROTEIN"/>
    <property type="match status" value="1"/>
</dbReference>
<dbReference type="GO" id="GO:0005829">
    <property type="term" value="C:cytosol"/>
    <property type="evidence" value="ECO:0000318"/>
    <property type="project" value="GO_Central"/>
</dbReference>
<dbReference type="PANTHER" id="PTHR42786">
    <property type="entry name" value="TRNA/RRNA METHYLTRANSFERASE"/>
    <property type="match status" value="1"/>
</dbReference>
<dbReference type="AlphaFoldDB" id="A0A1Y1IPD6"/>
<proteinExistence type="inferred from homology"/>
<dbReference type="Gene3D" id="3.40.1280.10">
    <property type="match status" value="1"/>
</dbReference>
<keyword evidence="8" id="KW-1185">Reference proteome</keyword>
<dbReference type="InterPro" id="IPR001537">
    <property type="entry name" value="SpoU_MeTrfase"/>
</dbReference>
<protein>
    <recommendedName>
        <fullName evidence="6">tRNA/rRNA methyltransferase SpoU type domain-containing protein</fullName>
    </recommendedName>
</protein>
<feature type="region of interest" description="Disordered" evidence="5">
    <location>
        <begin position="252"/>
        <end position="273"/>
    </location>
</feature>
<evidence type="ECO:0000313" key="7">
    <source>
        <dbReference type="EMBL" id="GAQ89978.1"/>
    </source>
</evidence>
<dbReference type="GO" id="GO:0008173">
    <property type="term" value="F:RNA methyltransferase activity"/>
    <property type="evidence" value="ECO:0007669"/>
    <property type="project" value="InterPro"/>
</dbReference>
<gene>
    <name evidence="7" type="ORF">KFL_005850025</name>
</gene>
<dbReference type="Pfam" id="PF00588">
    <property type="entry name" value="SpoU_methylase"/>
    <property type="match status" value="1"/>
</dbReference>
<dbReference type="GO" id="GO:0003723">
    <property type="term" value="F:RNA binding"/>
    <property type="evidence" value="ECO:0007669"/>
    <property type="project" value="InterPro"/>
</dbReference>
<dbReference type="STRING" id="105231.A0A1Y1IPD6"/>